<dbReference type="Proteomes" id="UP000319715">
    <property type="component" value="Unassembled WGS sequence"/>
</dbReference>
<protein>
    <submittedName>
        <fullName evidence="2">ABC transporter permease</fullName>
    </submittedName>
</protein>
<reference evidence="2 3" key="1">
    <citation type="submission" date="2019-06" db="EMBL/GenBank/DDBJ databases">
        <title>Pantoea dispersa Assembly.</title>
        <authorList>
            <person name="Wang J."/>
        </authorList>
    </citation>
    <scope>NUCLEOTIDE SEQUENCE [LARGE SCALE GENOMIC DNA]</scope>
    <source>
        <strain evidence="3">bio</strain>
    </source>
</reference>
<keyword evidence="3" id="KW-1185">Reference proteome</keyword>
<keyword evidence="1" id="KW-0812">Transmembrane</keyword>
<keyword evidence="1" id="KW-0472">Membrane</keyword>
<sequence>MSLHPILSSLRKHRVAASLIVLEIAFSCAVVCNALFLIGNRIETLHRPSGIAESELVTISLGGI</sequence>
<keyword evidence="1" id="KW-1133">Transmembrane helix</keyword>
<name>A0ABY2ZQM3_9GAMM</name>
<organism evidence="2 3">
    <name type="scientific">Pantoea dispersa</name>
    <dbReference type="NCBI Taxonomy" id="59814"/>
    <lineage>
        <taxon>Bacteria</taxon>
        <taxon>Pseudomonadati</taxon>
        <taxon>Pseudomonadota</taxon>
        <taxon>Gammaproteobacteria</taxon>
        <taxon>Enterobacterales</taxon>
        <taxon>Erwiniaceae</taxon>
        <taxon>Pantoea</taxon>
    </lineage>
</organism>
<comment type="caution">
    <text evidence="2">The sequence shown here is derived from an EMBL/GenBank/DDBJ whole genome shotgun (WGS) entry which is preliminary data.</text>
</comment>
<gene>
    <name evidence="2" type="ORF">FK492_24095</name>
</gene>
<feature type="transmembrane region" description="Helical" evidence="1">
    <location>
        <begin position="15"/>
        <end position="38"/>
    </location>
</feature>
<proteinExistence type="predicted"/>
<accession>A0ABY2ZQM3</accession>
<evidence type="ECO:0000313" key="2">
    <source>
        <dbReference type="EMBL" id="TQC60359.1"/>
    </source>
</evidence>
<dbReference type="EMBL" id="VICF01000127">
    <property type="protein sequence ID" value="TQC60359.1"/>
    <property type="molecule type" value="Genomic_DNA"/>
</dbReference>
<evidence type="ECO:0000313" key="3">
    <source>
        <dbReference type="Proteomes" id="UP000319715"/>
    </source>
</evidence>
<feature type="non-terminal residue" evidence="2">
    <location>
        <position position="64"/>
    </location>
</feature>
<evidence type="ECO:0000256" key="1">
    <source>
        <dbReference type="SAM" id="Phobius"/>
    </source>
</evidence>